<evidence type="ECO:0000313" key="9">
    <source>
        <dbReference type="Proteomes" id="UP000636479"/>
    </source>
</evidence>
<organism evidence="8 9">
    <name type="scientific">Mycena indigotica</name>
    <dbReference type="NCBI Taxonomy" id="2126181"/>
    <lineage>
        <taxon>Eukaryota</taxon>
        <taxon>Fungi</taxon>
        <taxon>Dikarya</taxon>
        <taxon>Basidiomycota</taxon>
        <taxon>Agaricomycotina</taxon>
        <taxon>Agaricomycetes</taxon>
        <taxon>Agaricomycetidae</taxon>
        <taxon>Agaricales</taxon>
        <taxon>Marasmiineae</taxon>
        <taxon>Mycenaceae</taxon>
        <taxon>Mycena</taxon>
    </lineage>
</organism>
<feature type="compositionally biased region" description="Polar residues" evidence="6">
    <location>
        <begin position="398"/>
        <end position="410"/>
    </location>
</feature>
<keyword evidence="1 4" id="KW-0238">DNA-binding</keyword>
<evidence type="ECO:0000256" key="2">
    <source>
        <dbReference type="ARBA" id="ARBA00023155"/>
    </source>
</evidence>
<evidence type="ECO:0000256" key="3">
    <source>
        <dbReference type="ARBA" id="ARBA00023242"/>
    </source>
</evidence>
<protein>
    <submittedName>
        <fullName evidence="8">HD2 homeodomain mating-type protein</fullName>
    </submittedName>
</protein>
<keyword evidence="9" id="KW-1185">Reference proteome</keyword>
<dbReference type="EMBL" id="JACAZF010000004">
    <property type="protein sequence ID" value="KAF7307080.1"/>
    <property type="molecule type" value="Genomic_DNA"/>
</dbReference>
<accession>A0A8H6SXR5</accession>
<proteinExistence type="predicted"/>
<dbReference type="Gene3D" id="1.10.10.60">
    <property type="entry name" value="Homeodomain-like"/>
    <property type="match status" value="1"/>
</dbReference>
<dbReference type="PROSITE" id="PS00027">
    <property type="entry name" value="HOMEOBOX_1"/>
    <property type="match status" value="1"/>
</dbReference>
<dbReference type="GO" id="GO:0005634">
    <property type="term" value="C:nucleus"/>
    <property type="evidence" value="ECO:0007669"/>
    <property type="project" value="UniProtKB-SubCell"/>
</dbReference>
<feature type="DNA-binding region" description="Homeobox" evidence="4">
    <location>
        <begin position="152"/>
        <end position="211"/>
    </location>
</feature>
<dbReference type="GeneID" id="59344323"/>
<dbReference type="InterPro" id="IPR009057">
    <property type="entry name" value="Homeodomain-like_sf"/>
</dbReference>
<dbReference type="AlphaFoldDB" id="A0A8H6SXR5"/>
<feature type="compositionally biased region" description="Low complexity" evidence="6">
    <location>
        <begin position="486"/>
        <end position="504"/>
    </location>
</feature>
<feature type="compositionally biased region" description="Acidic residues" evidence="6">
    <location>
        <begin position="253"/>
        <end position="272"/>
    </location>
</feature>
<dbReference type="GO" id="GO:0000981">
    <property type="term" value="F:DNA-binding transcription factor activity, RNA polymerase II-specific"/>
    <property type="evidence" value="ECO:0007669"/>
    <property type="project" value="InterPro"/>
</dbReference>
<evidence type="ECO:0000259" key="7">
    <source>
        <dbReference type="PROSITE" id="PS50071"/>
    </source>
</evidence>
<evidence type="ECO:0000256" key="5">
    <source>
        <dbReference type="RuleBase" id="RU000682"/>
    </source>
</evidence>
<dbReference type="InterPro" id="IPR001356">
    <property type="entry name" value="HD"/>
</dbReference>
<dbReference type="OrthoDB" id="6159439at2759"/>
<feature type="compositionally biased region" description="Polar residues" evidence="6">
    <location>
        <begin position="467"/>
        <end position="485"/>
    </location>
</feature>
<dbReference type="GO" id="GO:0003677">
    <property type="term" value="F:DNA binding"/>
    <property type="evidence" value="ECO:0007669"/>
    <property type="project" value="UniProtKB-UniRule"/>
</dbReference>
<gene>
    <name evidence="8" type="ORF">MIND_00501300</name>
</gene>
<feature type="region of interest" description="Disordered" evidence="6">
    <location>
        <begin position="398"/>
        <end position="511"/>
    </location>
</feature>
<dbReference type="PROSITE" id="PS50071">
    <property type="entry name" value="HOMEOBOX_2"/>
    <property type="match status" value="1"/>
</dbReference>
<name>A0A8H6SXR5_9AGAR</name>
<dbReference type="RefSeq" id="XP_037222099.1">
    <property type="nucleotide sequence ID" value="XM_037361807.1"/>
</dbReference>
<sequence>MSSSSSLTDALRSISRTAQSIGSFVAPLSRPVPITPPTQQPTDIPPISLPEPASIHTQLLAIGCSPALADDLSRMHLLKTDELRSATQRHLHTMCAKLAESPRHHGFPPLPQLLAKVIAAFTAKYSSDLKILEQRAVMTVSRKLQARNAQQTRVEKKPFNRDFIPFLEQYFEHDPFPTAADRKFMASKSNMSARQIEVWFQNHRRRAKELGIPVKRTRKAIDGIPAMLDMSLLEDKMPAAYFIPEPLRQVVDSDSEAEEDDGLELGDEEDEFDGVDYGFGDEPEVIDLTDALEPSVPAYAFPTTFQASRTMPGIITPLTPFYFPPPQWRRKAKTVEERTPVSIDELVNAFSLLHTRDATPTASPVFRVPFTCTLPQAPLPSLINRKVTISPVQATTSLNTASARRTSSKGNKGRASKQLAASVPTLATPTPRKQKPSLPKRTPKRAPKQHPSPPPQYQHHPYERQATPPSRTPSLDFSPSSSRNTSFASPASSPPRSVSSGSSGPPTPADTHVPLPVVVAYDPLFGDPILPVHTLDPWVKSADTEWPHWTAGRLVLPTP</sequence>
<dbReference type="InterPro" id="IPR017970">
    <property type="entry name" value="Homeobox_CS"/>
</dbReference>
<dbReference type="SUPFAM" id="SSF46689">
    <property type="entry name" value="Homeodomain-like"/>
    <property type="match status" value="1"/>
</dbReference>
<feature type="region of interest" description="Disordered" evidence="6">
    <location>
        <begin position="252"/>
        <end position="272"/>
    </location>
</feature>
<comment type="caution">
    <text evidence="8">The sequence shown here is derived from an EMBL/GenBank/DDBJ whole genome shotgun (WGS) entry which is preliminary data.</text>
</comment>
<evidence type="ECO:0000256" key="4">
    <source>
        <dbReference type="PROSITE-ProRule" id="PRU00108"/>
    </source>
</evidence>
<dbReference type="SMART" id="SM00389">
    <property type="entry name" value="HOX"/>
    <property type="match status" value="1"/>
</dbReference>
<keyword evidence="2 4" id="KW-0371">Homeobox</keyword>
<feature type="domain" description="Homeobox" evidence="7">
    <location>
        <begin position="150"/>
        <end position="210"/>
    </location>
</feature>
<feature type="region of interest" description="Disordered" evidence="6">
    <location>
        <begin position="29"/>
        <end position="50"/>
    </location>
</feature>
<evidence type="ECO:0000313" key="8">
    <source>
        <dbReference type="EMBL" id="KAF7307080.1"/>
    </source>
</evidence>
<keyword evidence="3 4" id="KW-0539">Nucleus</keyword>
<dbReference type="Proteomes" id="UP000636479">
    <property type="component" value="Unassembled WGS sequence"/>
</dbReference>
<reference evidence="8" key="1">
    <citation type="submission" date="2020-05" db="EMBL/GenBank/DDBJ databases">
        <title>Mycena genomes resolve the evolution of fungal bioluminescence.</title>
        <authorList>
            <person name="Tsai I.J."/>
        </authorList>
    </citation>
    <scope>NUCLEOTIDE SEQUENCE</scope>
    <source>
        <strain evidence="8">171206Taipei</strain>
    </source>
</reference>
<dbReference type="CDD" id="cd00086">
    <property type="entry name" value="homeodomain"/>
    <property type="match status" value="1"/>
</dbReference>
<evidence type="ECO:0000256" key="6">
    <source>
        <dbReference type="SAM" id="MobiDB-lite"/>
    </source>
</evidence>
<evidence type="ECO:0000256" key="1">
    <source>
        <dbReference type="ARBA" id="ARBA00023125"/>
    </source>
</evidence>
<comment type="subcellular location">
    <subcellularLocation>
        <location evidence="4 5">Nucleus</location>
    </subcellularLocation>
</comment>
<dbReference type="Pfam" id="PF00046">
    <property type="entry name" value="Homeodomain"/>
    <property type="match status" value="1"/>
</dbReference>
<feature type="compositionally biased region" description="Pro residues" evidence="6">
    <location>
        <begin position="33"/>
        <end position="49"/>
    </location>
</feature>